<keyword evidence="7" id="KW-1185">Reference proteome</keyword>
<dbReference type="PANTHER" id="PTHR30126">
    <property type="entry name" value="HTH-TYPE TRANSCRIPTIONAL REGULATOR"/>
    <property type="match status" value="1"/>
</dbReference>
<dbReference type="Pfam" id="PF00126">
    <property type="entry name" value="HTH_1"/>
    <property type="match status" value="1"/>
</dbReference>
<evidence type="ECO:0000256" key="1">
    <source>
        <dbReference type="ARBA" id="ARBA00009437"/>
    </source>
</evidence>
<gene>
    <name evidence="6" type="ORF">DESUT3_33700</name>
</gene>
<organism evidence="6 7">
    <name type="scientific">Desulfuromonas versatilis</name>
    <dbReference type="NCBI Taxonomy" id="2802975"/>
    <lineage>
        <taxon>Bacteria</taxon>
        <taxon>Pseudomonadati</taxon>
        <taxon>Thermodesulfobacteriota</taxon>
        <taxon>Desulfuromonadia</taxon>
        <taxon>Desulfuromonadales</taxon>
        <taxon>Desulfuromonadaceae</taxon>
        <taxon>Desulfuromonas</taxon>
    </lineage>
</organism>
<dbReference type="RefSeq" id="WP_221249670.1">
    <property type="nucleotide sequence ID" value="NZ_AP024355.1"/>
</dbReference>
<evidence type="ECO:0000313" key="7">
    <source>
        <dbReference type="Proteomes" id="UP001319827"/>
    </source>
</evidence>
<evidence type="ECO:0000259" key="5">
    <source>
        <dbReference type="PROSITE" id="PS50931"/>
    </source>
</evidence>
<dbReference type="EMBL" id="AP024355">
    <property type="protein sequence ID" value="BCR06301.1"/>
    <property type="molecule type" value="Genomic_DNA"/>
</dbReference>
<dbReference type="PANTHER" id="PTHR30126:SF99">
    <property type="entry name" value="TRANSCRIPTIONAL REGULATOR LYSR FAMILY"/>
    <property type="match status" value="1"/>
</dbReference>
<sequence length="303" mass="34729">MINQQWLHTFLALVEVGHFTQTAEKLHMTQPGVSQQIKKLEEQVGVLLLNRIGKRFELTREGEILYRFGCKRRQEEAQLYRELRFDDPHKGECRIACSGAMATFLYPHFLKRQKIHPGLMVAIEGAPNERIIQSLLQNVIDLGIVTQPSPSTELVFESLGFESLCLVLPSDYASQAQNFDALKEIGFIDHPDGAHYADRLLSANFGEQFHSVGKLSKKGYINQINQILVPVAEGLGFTVLPEMAVHQFPQQALLYVVPLKIPIYDELFLARKKHRILPMRYEWFERKIKELLREGLKKPNTPV</sequence>
<evidence type="ECO:0000256" key="4">
    <source>
        <dbReference type="ARBA" id="ARBA00023163"/>
    </source>
</evidence>
<dbReference type="SUPFAM" id="SSF53850">
    <property type="entry name" value="Periplasmic binding protein-like II"/>
    <property type="match status" value="1"/>
</dbReference>
<evidence type="ECO:0000256" key="3">
    <source>
        <dbReference type="ARBA" id="ARBA00023125"/>
    </source>
</evidence>
<evidence type="ECO:0000313" key="6">
    <source>
        <dbReference type="EMBL" id="BCR06301.1"/>
    </source>
</evidence>
<proteinExistence type="inferred from homology"/>
<keyword evidence="3" id="KW-0238">DNA-binding</keyword>
<dbReference type="InterPro" id="IPR036388">
    <property type="entry name" value="WH-like_DNA-bd_sf"/>
</dbReference>
<dbReference type="Gene3D" id="3.40.190.10">
    <property type="entry name" value="Periplasmic binding protein-like II"/>
    <property type="match status" value="2"/>
</dbReference>
<dbReference type="InterPro" id="IPR036390">
    <property type="entry name" value="WH_DNA-bd_sf"/>
</dbReference>
<evidence type="ECO:0000256" key="2">
    <source>
        <dbReference type="ARBA" id="ARBA00023015"/>
    </source>
</evidence>
<dbReference type="Gene3D" id="1.10.10.10">
    <property type="entry name" value="Winged helix-like DNA-binding domain superfamily/Winged helix DNA-binding domain"/>
    <property type="match status" value="1"/>
</dbReference>
<reference evidence="6 7" key="1">
    <citation type="journal article" date="2016" name="C (Basel)">
        <title>Selective Growth of and Electricity Production by Marine Exoelectrogenic Bacteria in Self-Aggregated Hydrogel of Microbially Reduced Graphene Oxide.</title>
        <authorList>
            <person name="Yoshida N."/>
            <person name="Goto Y."/>
            <person name="Miyata Y."/>
        </authorList>
    </citation>
    <scope>NUCLEOTIDE SEQUENCE [LARGE SCALE GENOMIC DNA]</scope>
    <source>
        <strain evidence="6 7">NIT-T3</strain>
    </source>
</reference>
<dbReference type="PROSITE" id="PS50931">
    <property type="entry name" value="HTH_LYSR"/>
    <property type="match status" value="1"/>
</dbReference>
<accession>A0ABM8HTL7</accession>
<protein>
    <submittedName>
        <fullName evidence="6">LysR family transcriptional regulator</fullName>
    </submittedName>
</protein>
<keyword evidence="2" id="KW-0805">Transcription regulation</keyword>
<dbReference type="CDD" id="cd05466">
    <property type="entry name" value="PBP2_LTTR_substrate"/>
    <property type="match status" value="1"/>
</dbReference>
<feature type="domain" description="HTH lysR-type" evidence="5">
    <location>
        <begin position="2"/>
        <end position="59"/>
    </location>
</feature>
<dbReference type="Proteomes" id="UP001319827">
    <property type="component" value="Chromosome"/>
</dbReference>
<name>A0ABM8HTL7_9BACT</name>
<dbReference type="SUPFAM" id="SSF46785">
    <property type="entry name" value="Winged helix' DNA-binding domain"/>
    <property type="match status" value="1"/>
</dbReference>
<dbReference type="InterPro" id="IPR000847">
    <property type="entry name" value="LysR_HTH_N"/>
</dbReference>
<dbReference type="PRINTS" id="PR00039">
    <property type="entry name" value="HTHLYSR"/>
</dbReference>
<dbReference type="InterPro" id="IPR005119">
    <property type="entry name" value="LysR_subst-bd"/>
</dbReference>
<keyword evidence="4" id="KW-0804">Transcription</keyword>
<comment type="similarity">
    <text evidence="1">Belongs to the LysR transcriptional regulatory family.</text>
</comment>
<dbReference type="Pfam" id="PF03466">
    <property type="entry name" value="LysR_substrate"/>
    <property type="match status" value="1"/>
</dbReference>
<reference evidence="6 7" key="2">
    <citation type="journal article" date="2021" name="Int. J. Syst. Evol. Microbiol.">
        <title>Isolation and Polyphasic Characterization of Desulfuromonas versatilis sp. Nov., an Electrogenic Bacteria Capable of Versatile Metabolism Isolated from a Graphene Oxide-Reducing Enrichment Culture.</title>
        <authorList>
            <person name="Xie L."/>
            <person name="Yoshida N."/>
            <person name="Ishii S."/>
            <person name="Meng L."/>
        </authorList>
    </citation>
    <scope>NUCLEOTIDE SEQUENCE [LARGE SCALE GENOMIC DNA]</scope>
    <source>
        <strain evidence="6 7">NIT-T3</strain>
    </source>
</reference>